<organism evidence="1 2">
    <name type="scientific">Heyndrickxia camelliae</name>
    <dbReference type="NCBI Taxonomy" id="1707093"/>
    <lineage>
        <taxon>Bacteria</taxon>
        <taxon>Bacillati</taxon>
        <taxon>Bacillota</taxon>
        <taxon>Bacilli</taxon>
        <taxon>Bacillales</taxon>
        <taxon>Bacillaceae</taxon>
        <taxon>Heyndrickxia</taxon>
    </lineage>
</organism>
<keyword evidence="2" id="KW-1185">Reference proteome</keyword>
<reference evidence="1 2" key="1">
    <citation type="submission" date="2017-11" db="EMBL/GenBank/DDBJ databases">
        <title>Bacillus camelliae sp. nov., isolated from pu'er tea.</title>
        <authorList>
            <person name="Niu L."/>
        </authorList>
    </citation>
    <scope>NUCLEOTIDE SEQUENCE [LARGE SCALE GENOMIC DNA]</scope>
    <source>
        <strain evidence="1 2">7578-1</strain>
    </source>
</reference>
<evidence type="ECO:0000313" key="1">
    <source>
        <dbReference type="EMBL" id="PKR86099.1"/>
    </source>
</evidence>
<accession>A0A2N3LNI2</accession>
<comment type="caution">
    <text evidence="1">The sequence shown here is derived from an EMBL/GenBank/DDBJ whole genome shotgun (WGS) entry which is preliminary data.</text>
</comment>
<gene>
    <name evidence="1" type="ORF">CWO92_06930</name>
</gene>
<dbReference type="RefSeq" id="WP_101353468.1">
    <property type="nucleotide sequence ID" value="NZ_PIQO01000003.1"/>
</dbReference>
<dbReference type="EMBL" id="PIQO01000003">
    <property type="protein sequence ID" value="PKR86099.1"/>
    <property type="molecule type" value="Genomic_DNA"/>
</dbReference>
<dbReference type="AlphaFoldDB" id="A0A2N3LNI2"/>
<name>A0A2N3LNI2_9BACI</name>
<dbReference type="Proteomes" id="UP000233440">
    <property type="component" value="Unassembled WGS sequence"/>
</dbReference>
<protein>
    <submittedName>
        <fullName evidence="1">Uncharacterized protein</fullName>
    </submittedName>
</protein>
<proteinExistence type="predicted"/>
<sequence length="364" mass="40362">MANYTPNYHLYLPNRNDPEQVDTTLSANFETIDTEIKNRANEIEEHKNATAAHSSDHITHGDGTVQDTLFDLNKDISDTSERLELIIGDNGNSNAEIVDARGGFPLLRDRLTDSDGKIINLQNLTRFEALGLLSLIVKGSLYIKNDYNIFGYLSDGVTYSNLATMEQNDIAKLGDDKARTWIMGKPYVRVMAPSFGLFEAWDSSYNPTTPLRDIYHSGNLTNHALIHQANNQVLTKLASNKMTLGSPVTNFPSGSVTGGNTYTIPRKGIYLINMTIKVTTAVTLANGYVRFGISHDVGGTVTDRDFDDESYSNVYNLPFLSTTFMYNFNAGDKVTPFVKPLNEDITIGAGSKFYIYYLGDNPTI</sequence>
<evidence type="ECO:0000313" key="2">
    <source>
        <dbReference type="Proteomes" id="UP000233440"/>
    </source>
</evidence>